<reference evidence="1" key="1">
    <citation type="submission" date="2016-04" db="EMBL/GenBank/DDBJ databases">
        <authorList>
            <person name="Evans L.H."/>
            <person name="Alamgir A."/>
            <person name="Owens N."/>
            <person name="Weber N.D."/>
            <person name="Virtaneva K."/>
            <person name="Barbian K."/>
            <person name="Babar A."/>
            <person name="Rosenke K."/>
        </authorList>
    </citation>
    <scope>NUCLEOTIDE SEQUENCE</scope>
    <source>
        <strain evidence="1">86</strain>
    </source>
</reference>
<evidence type="ECO:0000313" key="1">
    <source>
        <dbReference type="EMBL" id="SBW00713.1"/>
    </source>
</evidence>
<dbReference type="EMBL" id="FLUO01000001">
    <property type="protein sequence ID" value="SBW00713.1"/>
    <property type="molecule type" value="Genomic_DNA"/>
</dbReference>
<proteinExistence type="predicted"/>
<protein>
    <submittedName>
        <fullName evidence="1">Uncharacterized protein</fullName>
    </submittedName>
</protein>
<accession>A0A212JMP2</accession>
<sequence>MAAVVDAADVLLPDLLRGCEKRRFPREHQLCRWGGAVARVGMSCGHSRDKCRPLTRQDVVGKIKRVRAMTAIRKAGHHLVTCRIDYRTGIISVTGIFCTRYMRVATSSLVSMASCPFAAAARRPSDAGIP</sequence>
<name>A0A212JMP2_9PROT</name>
<gene>
    <name evidence="1" type="ORF">KL86APRO_11330</name>
</gene>
<organism evidence="1">
    <name type="scientific">uncultured Alphaproteobacteria bacterium</name>
    <dbReference type="NCBI Taxonomy" id="91750"/>
    <lineage>
        <taxon>Bacteria</taxon>
        <taxon>Pseudomonadati</taxon>
        <taxon>Pseudomonadota</taxon>
        <taxon>Alphaproteobacteria</taxon>
        <taxon>environmental samples</taxon>
    </lineage>
</organism>
<dbReference type="AlphaFoldDB" id="A0A212JMP2"/>